<dbReference type="AlphaFoldDB" id="A7GHN7"/>
<dbReference type="RefSeq" id="WP_012100763.1">
    <property type="nucleotide sequence ID" value="NC_009699.1"/>
</dbReference>
<organism evidence="1 2">
    <name type="scientific">Clostridium botulinum (strain Langeland / NCTC 10281 / Type F)</name>
    <dbReference type="NCBI Taxonomy" id="441772"/>
    <lineage>
        <taxon>Bacteria</taxon>
        <taxon>Bacillati</taxon>
        <taxon>Bacillota</taxon>
        <taxon>Clostridia</taxon>
        <taxon>Eubacteriales</taxon>
        <taxon>Clostridiaceae</taxon>
        <taxon>Clostridium</taxon>
    </lineage>
</organism>
<dbReference type="EMBL" id="CP000728">
    <property type="protein sequence ID" value="ABS42582.1"/>
    <property type="molecule type" value="Genomic_DNA"/>
</dbReference>
<dbReference type="KEGG" id="cbf:CLI_3076"/>
<dbReference type="Gene3D" id="2.60.120.260">
    <property type="entry name" value="Galactose-binding domain-like"/>
    <property type="match status" value="1"/>
</dbReference>
<gene>
    <name evidence="1" type="ordered locus">CLI_3076</name>
</gene>
<evidence type="ECO:0000313" key="1">
    <source>
        <dbReference type="EMBL" id="ABS42582.1"/>
    </source>
</evidence>
<dbReference type="InterPro" id="IPR008979">
    <property type="entry name" value="Galactose-bd-like_sf"/>
</dbReference>
<dbReference type="Proteomes" id="UP000002410">
    <property type="component" value="Chromosome"/>
</dbReference>
<accession>A7GHN7</accession>
<name>A7GHN7_CLOBL</name>
<proteinExistence type="predicted"/>
<evidence type="ECO:0000313" key="2">
    <source>
        <dbReference type="Proteomes" id="UP000002410"/>
    </source>
</evidence>
<reference evidence="2" key="1">
    <citation type="submission" date="2007-06" db="EMBL/GenBank/DDBJ databases">
        <authorList>
            <person name="Brinkac L.M."/>
            <person name="Daugherty S."/>
            <person name="Dodson R.J."/>
            <person name="Madupu R."/>
            <person name="Brown J.L."/>
            <person name="Bruce D."/>
            <person name="Detter C."/>
            <person name="Munk C."/>
            <person name="Smith L.A."/>
            <person name="Smith T.J."/>
            <person name="White O."/>
            <person name="Brettin T.S."/>
        </authorList>
    </citation>
    <scope>NUCLEOTIDE SEQUENCE [LARGE SCALE GENOMIC DNA]</scope>
    <source>
        <strain evidence="2">Langeland / NCTC 10281 / Type F</strain>
    </source>
</reference>
<protein>
    <recommendedName>
        <fullName evidence="3">Discoidin domain-containing protein</fullName>
    </recommendedName>
</protein>
<sequence>MKINTLNAIPVLSNNNNLIHNGYFESYEPYKAFDNIDKTYWVILFNDRSYLGYKFDRPIAISKYRIYSESNSENFFRDWTFEGSNDNLDWVILDKQSGKCQKDFSTIINNTNSYLYYRINISKNNGGSYIGINTFEMYESLKENKYLLKQNKKYYSTKSKFYKNGNYEPIKELEGKKILTKTDFETYGIDDLNLLTEIIDTEDINGIGKGNLGNGKLFEIPFSNNFMNINEVK</sequence>
<dbReference type="HOGENOM" id="CLU_1188268_0_0_9"/>
<dbReference type="SUPFAM" id="SSF49785">
    <property type="entry name" value="Galactose-binding domain-like"/>
    <property type="match status" value="1"/>
</dbReference>
<evidence type="ECO:0008006" key="3">
    <source>
        <dbReference type="Google" id="ProtNLM"/>
    </source>
</evidence>